<evidence type="ECO:0000313" key="4">
    <source>
        <dbReference type="EMBL" id="PFH47847.1"/>
    </source>
</evidence>
<dbReference type="PANTHER" id="PTHR24078:SF553">
    <property type="entry name" value="DNAJ HOMOLOG SUBFAMILY B MEMBER 5"/>
    <property type="match status" value="1"/>
</dbReference>
<feature type="domain" description="J" evidence="3">
    <location>
        <begin position="4"/>
        <end position="69"/>
    </location>
</feature>
<evidence type="ECO:0000259" key="3">
    <source>
        <dbReference type="PROSITE" id="PS50076"/>
    </source>
</evidence>
<dbReference type="PROSITE" id="PS50076">
    <property type="entry name" value="DNAJ_2"/>
    <property type="match status" value="1"/>
</dbReference>
<dbReference type="Gene3D" id="2.60.260.20">
    <property type="entry name" value="Urease metallochaperone UreE, N-terminal domain"/>
    <property type="match status" value="2"/>
</dbReference>
<dbReference type="FunFam" id="2.60.260.20:FF:000013">
    <property type="entry name" value="DnaJ subfamily B member 11"/>
    <property type="match status" value="1"/>
</dbReference>
<dbReference type="PRINTS" id="PR00625">
    <property type="entry name" value="JDOMAIN"/>
</dbReference>
<organism evidence="4 5">
    <name type="scientific">Amanita thiersii Skay4041</name>
    <dbReference type="NCBI Taxonomy" id="703135"/>
    <lineage>
        <taxon>Eukaryota</taxon>
        <taxon>Fungi</taxon>
        <taxon>Dikarya</taxon>
        <taxon>Basidiomycota</taxon>
        <taxon>Agaricomycotina</taxon>
        <taxon>Agaricomycetes</taxon>
        <taxon>Agaricomycetidae</taxon>
        <taxon>Agaricales</taxon>
        <taxon>Pluteineae</taxon>
        <taxon>Amanitaceae</taxon>
        <taxon>Amanita</taxon>
    </lineage>
</organism>
<evidence type="ECO:0000256" key="2">
    <source>
        <dbReference type="SAM" id="MobiDB-lite"/>
    </source>
</evidence>
<dbReference type="PANTHER" id="PTHR24078">
    <property type="entry name" value="DNAJ HOMOLOG SUBFAMILY C MEMBER"/>
    <property type="match status" value="1"/>
</dbReference>
<keyword evidence="5" id="KW-1185">Reference proteome</keyword>
<gene>
    <name evidence="4" type="ORF">AMATHDRAFT_66632</name>
</gene>
<dbReference type="STRING" id="703135.A0A2A9NHW2"/>
<dbReference type="Pfam" id="PF01556">
    <property type="entry name" value="DnaJ_C"/>
    <property type="match status" value="1"/>
</dbReference>
<dbReference type="Proteomes" id="UP000242287">
    <property type="component" value="Unassembled WGS sequence"/>
</dbReference>
<dbReference type="SUPFAM" id="SSF49493">
    <property type="entry name" value="HSP40/DnaJ peptide-binding domain"/>
    <property type="match status" value="2"/>
</dbReference>
<accession>A0A2A9NHW2</accession>
<reference evidence="4 5" key="1">
    <citation type="submission" date="2014-02" db="EMBL/GenBank/DDBJ databases">
        <title>Transposable element dynamics among asymbiotic and ectomycorrhizal Amanita fungi.</title>
        <authorList>
            <consortium name="DOE Joint Genome Institute"/>
            <person name="Hess J."/>
            <person name="Skrede I."/>
            <person name="Wolfe B."/>
            <person name="LaButti K."/>
            <person name="Ohm R.A."/>
            <person name="Grigoriev I.V."/>
            <person name="Pringle A."/>
        </authorList>
    </citation>
    <scope>NUCLEOTIDE SEQUENCE [LARGE SCALE GENOMIC DNA]</scope>
    <source>
        <strain evidence="4 5">SKay4041</strain>
    </source>
</reference>
<dbReference type="GO" id="GO:0005829">
    <property type="term" value="C:cytosol"/>
    <property type="evidence" value="ECO:0007669"/>
    <property type="project" value="TreeGrafter"/>
</dbReference>
<evidence type="ECO:0000256" key="1">
    <source>
        <dbReference type="ARBA" id="ARBA00023186"/>
    </source>
</evidence>
<name>A0A2A9NHW2_9AGAR</name>
<dbReference type="Gene3D" id="1.10.287.110">
    <property type="entry name" value="DnaJ domain"/>
    <property type="match status" value="1"/>
</dbReference>
<dbReference type="EMBL" id="KZ302088">
    <property type="protein sequence ID" value="PFH47847.1"/>
    <property type="molecule type" value="Genomic_DNA"/>
</dbReference>
<keyword evidence="1" id="KW-0143">Chaperone</keyword>
<dbReference type="Pfam" id="PF00226">
    <property type="entry name" value="DnaJ"/>
    <property type="match status" value="1"/>
</dbReference>
<sequence>MGMDYYKLLGIDKSASDDDIKRAYKKMALKWHPDRNGGSEEANKKFKEISEAFEVLSDSNKRAVYDQFGEEGLKGGGPSPGAGGGFSGFNGFPGGSSFTFTSGPGGFGGAVPGGGFTASDPQKIFEQIFGGTGLFSAFGGPGGTRSSSMFGMDQDDDMFGAFGGGMPGGMPGAGPRGRPGARMHPMHSSTTGARASPPRKQPNEFTRPLKVSLNELYTGTTKRLRIGRKLLDGSTEDKVLEIHVPPGWKSGTKVKFPKAGNDQPNGEAQDLVFVVEEKPHDVFTREGNDLVAKLRLPLVEALTGPPPGSAKLTKAVEMLDGRRVQVPVPLGIVKPGQETRVPGEGMPIRREGSAKTKGDLIVKWDVEFPDRLTLAQKEGLRKVLA</sequence>
<dbReference type="GO" id="GO:0006413">
    <property type="term" value="P:translational initiation"/>
    <property type="evidence" value="ECO:0007669"/>
    <property type="project" value="TreeGrafter"/>
</dbReference>
<dbReference type="OrthoDB" id="10250354at2759"/>
<dbReference type="CDD" id="cd10747">
    <property type="entry name" value="DnaJ_C"/>
    <property type="match status" value="1"/>
</dbReference>
<dbReference type="InterPro" id="IPR002939">
    <property type="entry name" value="DnaJ_C"/>
</dbReference>
<dbReference type="InterPro" id="IPR051339">
    <property type="entry name" value="DnaJ_subfamily_B"/>
</dbReference>
<dbReference type="GO" id="GO:0006457">
    <property type="term" value="P:protein folding"/>
    <property type="evidence" value="ECO:0007669"/>
    <property type="project" value="InterPro"/>
</dbReference>
<dbReference type="InterPro" id="IPR018253">
    <property type="entry name" value="DnaJ_domain_CS"/>
</dbReference>
<feature type="region of interest" description="Disordered" evidence="2">
    <location>
        <begin position="170"/>
        <end position="205"/>
    </location>
</feature>
<protein>
    <recommendedName>
        <fullName evidence="3">J domain-containing protein</fullName>
    </recommendedName>
</protein>
<dbReference type="AlphaFoldDB" id="A0A2A9NHW2"/>
<proteinExistence type="predicted"/>
<dbReference type="SMART" id="SM00271">
    <property type="entry name" value="DnaJ"/>
    <property type="match status" value="1"/>
</dbReference>
<dbReference type="GO" id="GO:0051082">
    <property type="term" value="F:unfolded protein binding"/>
    <property type="evidence" value="ECO:0007669"/>
    <property type="project" value="InterPro"/>
</dbReference>
<dbReference type="GO" id="GO:0051087">
    <property type="term" value="F:protein-folding chaperone binding"/>
    <property type="evidence" value="ECO:0007669"/>
    <property type="project" value="TreeGrafter"/>
</dbReference>
<evidence type="ECO:0000313" key="5">
    <source>
        <dbReference type="Proteomes" id="UP000242287"/>
    </source>
</evidence>
<dbReference type="InterPro" id="IPR008971">
    <property type="entry name" value="HSP40/DnaJ_pept-bd"/>
</dbReference>
<dbReference type="FunFam" id="2.60.260.20:FF:000015">
    <property type="entry name" value="Heat shock protein 40"/>
    <property type="match status" value="1"/>
</dbReference>
<dbReference type="InterPro" id="IPR001623">
    <property type="entry name" value="DnaJ_domain"/>
</dbReference>
<dbReference type="SUPFAM" id="SSF46565">
    <property type="entry name" value="Chaperone J-domain"/>
    <property type="match status" value="1"/>
</dbReference>
<dbReference type="CDD" id="cd06257">
    <property type="entry name" value="DnaJ"/>
    <property type="match status" value="1"/>
</dbReference>
<dbReference type="InterPro" id="IPR036869">
    <property type="entry name" value="J_dom_sf"/>
</dbReference>
<dbReference type="PROSITE" id="PS00636">
    <property type="entry name" value="DNAJ_1"/>
    <property type="match status" value="1"/>
</dbReference>